<gene>
    <name evidence="8" type="ORF">TCE0_018r05019</name>
</gene>
<dbReference type="InterPro" id="IPR005111">
    <property type="entry name" value="MoeA_C_domain_IV"/>
</dbReference>
<keyword evidence="5 6" id="KW-0501">Molybdenum cofactor biosynthesis</keyword>
<evidence type="ECO:0000256" key="3">
    <source>
        <dbReference type="ARBA" id="ARBA00008339"/>
    </source>
</evidence>
<keyword evidence="6" id="KW-0460">Magnesium</keyword>
<dbReference type="PANTHER" id="PTHR10192">
    <property type="entry name" value="MOLYBDOPTERIN BIOSYNTHESIS PROTEIN"/>
    <property type="match status" value="1"/>
</dbReference>
<keyword evidence="6" id="KW-0479">Metal-binding</keyword>
<evidence type="ECO:0000313" key="9">
    <source>
        <dbReference type="Proteomes" id="UP000053095"/>
    </source>
</evidence>
<dbReference type="InterPro" id="IPR036425">
    <property type="entry name" value="MoaB/Mog-like_dom_sf"/>
</dbReference>
<organism evidence="8 9">
    <name type="scientific">Talaromyces pinophilus</name>
    <name type="common">Penicillium pinophilum</name>
    <dbReference type="NCBI Taxonomy" id="128442"/>
    <lineage>
        <taxon>Eukaryota</taxon>
        <taxon>Fungi</taxon>
        <taxon>Dikarya</taxon>
        <taxon>Ascomycota</taxon>
        <taxon>Pezizomycotina</taxon>
        <taxon>Eurotiomycetes</taxon>
        <taxon>Eurotiomycetidae</taxon>
        <taxon>Eurotiales</taxon>
        <taxon>Trichocomaceae</taxon>
        <taxon>Talaromyces</taxon>
        <taxon>Talaromyces sect. Talaromyces</taxon>
    </lineage>
</organism>
<dbReference type="GO" id="GO:0006777">
    <property type="term" value="P:Mo-molybdopterin cofactor biosynthetic process"/>
    <property type="evidence" value="ECO:0007669"/>
    <property type="project" value="UniProtKB-UniRule"/>
</dbReference>
<dbReference type="InterPro" id="IPR005110">
    <property type="entry name" value="MoeA_linker/N"/>
</dbReference>
<protein>
    <recommendedName>
        <fullName evidence="4">molybdopterin adenylyltransferase</fullName>
        <ecNumber evidence="4">2.7.7.75</ecNumber>
    </recommendedName>
</protein>
<proteinExistence type="inferred from homology"/>
<evidence type="ECO:0000313" key="8">
    <source>
        <dbReference type="EMBL" id="GAM36153.1"/>
    </source>
</evidence>
<dbReference type="GO" id="GO:0005829">
    <property type="term" value="C:cytosol"/>
    <property type="evidence" value="ECO:0007669"/>
    <property type="project" value="TreeGrafter"/>
</dbReference>
<sequence length="469" mass="51877">MLLTYLEAIQILQKEATSHRTTFSAPSDTIPLAQAINRITSKQYCSLRDTPQWDTSAMDGYAINSQVTQTASEHTPVICQVKETIAAGGEEVIINPTVSEAAKKKKTPICVEIMTGARFPRVESSHPFDVLDCCVKVEDTRPLSSSTVNDGAESSSRLIQILAPARPNQNKRLAGEDFRRGDMIVDRHVVVRPNHVMALASLGYECVEVLRKPRIALFSTGAEIVCHTVEEAAKGRQQVSDVNGPYLTSVLRETFACEVDFLGILEDNPTTAADTISDQLKRKQYDVVITTGAVSMGRYDFVPKALEMLDARVLFHKVAMKPGHPALFASIPSVTNKSKSTIPFFGLPGNPVAAAACLRFLVFPFLRWLLSQDLEEPRQAVVRSMVSNEQRFASKDGSERNVIAIFPSDRDVFRTGTVIHQSRNNLEVQMIQDHSPGKISSFLAADCWMHIHREKTVLHDGDVVDVFLI</sequence>
<dbReference type="Gene3D" id="2.40.340.10">
    <property type="entry name" value="MoeA, C-terminal, domain IV"/>
    <property type="match status" value="1"/>
</dbReference>
<dbReference type="Pfam" id="PF00994">
    <property type="entry name" value="MoCF_biosynth"/>
    <property type="match status" value="1"/>
</dbReference>
<dbReference type="SUPFAM" id="SSF63882">
    <property type="entry name" value="MoeA N-terminal region -like"/>
    <property type="match status" value="1"/>
</dbReference>
<dbReference type="GO" id="GO:0061599">
    <property type="term" value="F:molybdopterin molybdotransferase activity"/>
    <property type="evidence" value="ECO:0007669"/>
    <property type="project" value="UniProtKB-UniRule"/>
</dbReference>
<evidence type="ECO:0000259" key="7">
    <source>
        <dbReference type="SMART" id="SM00852"/>
    </source>
</evidence>
<accession>A0A510NVN1</accession>
<evidence type="ECO:0000256" key="6">
    <source>
        <dbReference type="RuleBase" id="RU365090"/>
    </source>
</evidence>
<dbReference type="Gene3D" id="3.90.105.10">
    <property type="entry name" value="Molybdopterin biosynthesis moea protein, domain 2"/>
    <property type="match status" value="1"/>
</dbReference>
<dbReference type="Pfam" id="PF03454">
    <property type="entry name" value="MoeA_C"/>
    <property type="match status" value="1"/>
</dbReference>
<comment type="pathway">
    <text evidence="1 6">Cofactor biosynthesis; molybdopterin biosynthesis.</text>
</comment>
<evidence type="ECO:0000256" key="5">
    <source>
        <dbReference type="ARBA" id="ARBA00023150"/>
    </source>
</evidence>
<feature type="domain" description="MoaB/Mog" evidence="7">
    <location>
        <begin position="216"/>
        <end position="368"/>
    </location>
</feature>
<dbReference type="InterPro" id="IPR036135">
    <property type="entry name" value="MoeA_linker/N_sf"/>
</dbReference>
<evidence type="ECO:0000256" key="1">
    <source>
        <dbReference type="ARBA" id="ARBA00005046"/>
    </source>
</evidence>
<keyword evidence="6" id="KW-0500">Molybdenum</keyword>
<comment type="similarity">
    <text evidence="3">In the C-terminal section; belongs to the MoeA family.</text>
</comment>
<evidence type="ECO:0000256" key="2">
    <source>
        <dbReference type="ARBA" id="ARBA00007589"/>
    </source>
</evidence>
<dbReference type="UniPathway" id="UPA00344"/>
<dbReference type="GO" id="GO:0061598">
    <property type="term" value="F:molybdopterin adenylyltransferase activity"/>
    <property type="evidence" value="ECO:0007669"/>
    <property type="project" value="UniProtKB-UniRule"/>
</dbReference>
<comment type="function">
    <text evidence="6">Catalyzes two steps in the biosynthesis of the molybdenum cofactor. In the first step, molybdopterin is adenylated. Subsequently, molybdate is inserted into adenylated molybdopterin and AMP is released.</text>
</comment>
<dbReference type="Gene3D" id="3.40.980.10">
    <property type="entry name" value="MoaB/Mog-like domain"/>
    <property type="match status" value="1"/>
</dbReference>
<dbReference type="PANTHER" id="PTHR10192:SF30">
    <property type="entry name" value="MOLYBDOPTERIN ADENYLYLTRANSFERASE"/>
    <property type="match status" value="1"/>
</dbReference>
<dbReference type="SUPFAM" id="SSF53218">
    <property type="entry name" value="Molybdenum cofactor biosynthesis proteins"/>
    <property type="match status" value="1"/>
</dbReference>
<dbReference type="EMBL" id="DF933814">
    <property type="protein sequence ID" value="GAM36153.1"/>
    <property type="molecule type" value="Genomic_DNA"/>
</dbReference>
<reference evidence="9" key="1">
    <citation type="journal article" date="2015" name="Genome Announc.">
        <title>Draft genome sequence of Talaromyces cellulolyticus strain Y-94, a source of lignocellulosic biomass-degrading enzymes.</title>
        <authorList>
            <person name="Fujii T."/>
            <person name="Koike H."/>
            <person name="Sawayama S."/>
            <person name="Yano S."/>
            <person name="Inoue H."/>
        </authorList>
    </citation>
    <scope>NUCLEOTIDE SEQUENCE [LARGE SCALE GENOMIC DNA]</scope>
    <source>
        <strain evidence="9">Y-94</strain>
    </source>
</reference>
<comment type="catalytic activity">
    <reaction evidence="6">
        <text>molybdopterin + ATP + H(+) = adenylyl-molybdopterin + diphosphate</text>
        <dbReference type="Rhea" id="RHEA:31331"/>
        <dbReference type="ChEBI" id="CHEBI:15378"/>
        <dbReference type="ChEBI" id="CHEBI:30616"/>
        <dbReference type="ChEBI" id="CHEBI:33019"/>
        <dbReference type="ChEBI" id="CHEBI:58698"/>
        <dbReference type="ChEBI" id="CHEBI:62727"/>
    </reaction>
</comment>
<comment type="similarity">
    <text evidence="6">Belongs to the MoeA family.</text>
</comment>
<dbReference type="GO" id="GO:0005524">
    <property type="term" value="F:ATP binding"/>
    <property type="evidence" value="ECO:0007669"/>
    <property type="project" value="UniProtKB-UniRule"/>
</dbReference>
<dbReference type="CDD" id="cd00887">
    <property type="entry name" value="MoeA"/>
    <property type="match status" value="1"/>
</dbReference>
<dbReference type="Proteomes" id="UP000053095">
    <property type="component" value="Unassembled WGS sequence"/>
</dbReference>
<comment type="catalytic activity">
    <reaction evidence="6">
        <text>adenylyl-molybdopterin + molybdate = Mo-molybdopterin + AMP + H(+)</text>
        <dbReference type="Rhea" id="RHEA:35047"/>
        <dbReference type="ChEBI" id="CHEBI:15378"/>
        <dbReference type="ChEBI" id="CHEBI:36264"/>
        <dbReference type="ChEBI" id="CHEBI:62727"/>
        <dbReference type="ChEBI" id="CHEBI:71302"/>
        <dbReference type="ChEBI" id="CHEBI:456215"/>
    </reaction>
</comment>
<keyword evidence="6" id="KW-0808">Transferase</keyword>
<dbReference type="AlphaFoldDB" id="A0A510NVN1"/>
<dbReference type="Pfam" id="PF03453">
    <property type="entry name" value="MoeA_N"/>
    <property type="match status" value="1"/>
</dbReference>
<comment type="similarity">
    <text evidence="2">In the N-terminal section; belongs to the MoaB/Mog family.</text>
</comment>
<comment type="cofactor">
    <cofactor evidence="6">
        <name>Mg(2+)</name>
        <dbReference type="ChEBI" id="CHEBI:18420"/>
    </cofactor>
</comment>
<keyword evidence="9" id="KW-1185">Reference proteome</keyword>
<dbReference type="InterPro" id="IPR001453">
    <property type="entry name" value="MoaB/Mog_dom"/>
</dbReference>
<dbReference type="Gene3D" id="2.170.190.11">
    <property type="entry name" value="Molybdopterin biosynthesis moea protein, domain 3"/>
    <property type="match status" value="1"/>
</dbReference>
<evidence type="ECO:0000256" key="4">
    <source>
        <dbReference type="ARBA" id="ARBA00012509"/>
    </source>
</evidence>
<name>A0A510NVN1_TALPI</name>
<dbReference type="SMART" id="SM00852">
    <property type="entry name" value="MoCF_biosynth"/>
    <property type="match status" value="1"/>
</dbReference>
<dbReference type="InterPro" id="IPR036688">
    <property type="entry name" value="MoeA_C_domain_IV_sf"/>
</dbReference>
<dbReference type="InterPro" id="IPR038987">
    <property type="entry name" value="MoeA-like"/>
</dbReference>
<dbReference type="EC" id="2.7.7.75" evidence="4"/>
<dbReference type="GO" id="GO:0046872">
    <property type="term" value="F:metal ion binding"/>
    <property type="evidence" value="ECO:0007669"/>
    <property type="project" value="UniProtKB-UniRule"/>
</dbReference>
<dbReference type="SUPFAM" id="SSF63867">
    <property type="entry name" value="MoeA C-terminal domain-like"/>
    <property type="match status" value="1"/>
</dbReference>